<reference evidence="2" key="1">
    <citation type="journal article" date="2019" name="Int. J. Syst. Evol. Microbiol.">
        <title>The Global Catalogue of Microorganisms (GCM) 10K type strain sequencing project: providing services to taxonomists for standard genome sequencing and annotation.</title>
        <authorList>
            <consortium name="The Broad Institute Genomics Platform"/>
            <consortium name="The Broad Institute Genome Sequencing Center for Infectious Disease"/>
            <person name="Wu L."/>
            <person name="Ma J."/>
        </authorList>
    </citation>
    <scope>NUCLEOTIDE SEQUENCE [LARGE SCALE GENOMIC DNA]</scope>
    <source>
        <strain evidence="2">KCTC 62102</strain>
    </source>
</reference>
<comment type="caution">
    <text evidence="1">The sequence shown here is derived from an EMBL/GenBank/DDBJ whole genome shotgun (WGS) entry which is preliminary data.</text>
</comment>
<evidence type="ECO:0000313" key="1">
    <source>
        <dbReference type="EMBL" id="MFC3085359.1"/>
    </source>
</evidence>
<accession>A0ABV7DT10</accession>
<name>A0ABV7DT10_9RHOB</name>
<gene>
    <name evidence="1" type="ORF">ACFOD6_04770</name>
</gene>
<organism evidence="1 2">
    <name type="scientific">Tabrizicola soli</name>
    <dbReference type="NCBI Taxonomy" id="2185115"/>
    <lineage>
        <taxon>Bacteria</taxon>
        <taxon>Pseudomonadati</taxon>
        <taxon>Pseudomonadota</taxon>
        <taxon>Alphaproteobacteria</taxon>
        <taxon>Rhodobacterales</taxon>
        <taxon>Paracoccaceae</taxon>
        <taxon>Tabrizicola</taxon>
    </lineage>
</organism>
<sequence>MFQRADLNNGFGPAKRHQRFRQVKVFEVNYLREGADYLRYCLLFHGFDEAFLRVAPTRLTGG</sequence>
<proteinExistence type="predicted"/>
<evidence type="ECO:0000313" key="2">
    <source>
        <dbReference type="Proteomes" id="UP001595445"/>
    </source>
</evidence>
<dbReference type="Proteomes" id="UP001595445">
    <property type="component" value="Unassembled WGS sequence"/>
</dbReference>
<protein>
    <submittedName>
        <fullName evidence="1">Uncharacterized protein</fullName>
    </submittedName>
</protein>
<dbReference type="EMBL" id="JBHRSM010000010">
    <property type="protein sequence ID" value="MFC3085359.1"/>
    <property type="molecule type" value="Genomic_DNA"/>
</dbReference>
<keyword evidence="2" id="KW-1185">Reference proteome</keyword>
<dbReference type="RefSeq" id="WP_354001332.1">
    <property type="nucleotide sequence ID" value="NZ_JAEACP010000011.1"/>
</dbReference>